<protein>
    <recommendedName>
        <fullName evidence="3">BZIP domain-containing protein</fullName>
    </recommendedName>
</protein>
<dbReference type="GO" id="GO:0003700">
    <property type="term" value="F:DNA-binding transcription factor activity"/>
    <property type="evidence" value="ECO:0007669"/>
    <property type="project" value="InterPro"/>
</dbReference>
<dbReference type="Gene3D" id="1.20.5.170">
    <property type="match status" value="1"/>
</dbReference>
<dbReference type="GeneID" id="27321858"/>
<evidence type="ECO:0000313" key="4">
    <source>
        <dbReference type="EMBL" id="KIV92742.1"/>
    </source>
</evidence>
<dbReference type="EMBL" id="KN847522">
    <property type="protein sequence ID" value="KIV92742.1"/>
    <property type="molecule type" value="Genomic_DNA"/>
</dbReference>
<dbReference type="HOGENOM" id="CLU_2320388_0_0_1"/>
<name>A0A0D1ZDG2_EXOME</name>
<keyword evidence="5" id="KW-1185">Reference proteome</keyword>
<dbReference type="PROSITE" id="PS00036">
    <property type="entry name" value="BZIP_BASIC"/>
    <property type="match status" value="1"/>
</dbReference>
<feature type="domain" description="BZIP" evidence="3">
    <location>
        <begin position="4"/>
        <end position="19"/>
    </location>
</feature>
<keyword evidence="1" id="KW-0175">Coiled coil</keyword>
<dbReference type="SMART" id="SM00338">
    <property type="entry name" value="BRLZ"/>
    <property type="match status" value="1"/>
</dbReference>
<evidence type="ECO:0000256" key="1">
    <source>
        <dbReference type="SAM" id="Coils"/>
    </source>
</evidence>
<evidence type="ECO:0000313" key="5">
    <source>
        <dbReference type="Proteomes" id="UP000054302"/>
    </source>
</evidence>
<feature type="coiled-coil region" evidence="1">
    <location>
        <begin position="17"/>
        <end position="51"/>
    </location>
</feature>
<accession>A0A0D1ZDG2</accession>
<dbReference type="OrthoDB" id="10359087at2759"/>
<sequence>MKQKRKAQNRQAQRAFRIRQQEALDNAHIRMQALETELQSALTEKNHYERLFYDLTDKYEQLAVKYRQPATAGCDGAPDGAGVNKRRRENANAKISNFD</sequence>
<reference evidence="4 5" key="1">
    <citation type="submission" date="2015-01" db="EMBL/GenBank/DDBJ databases">
        <title>The Genome Sequence of Exophiala mesophila CBS40295.</title>
        <authorList>
            <consortium name="The Broad Institute Genomics Platform"/>
            <person name="Cuomo C."/>
            <person name="de Hoog S."/>
            <person name="Gorbushina A."/>
            <person name="Stielow B."/>
            <person name="Teixiera M."/>
            <person name="Abouelleil A."/>
            <person name="Chapman S.B."/>
            <person name="Priest M."/>
            <person name="Young S.K."/>
            <person name="Wortman J."/>
            <person name="Nusbaum C."/>
            <person name="Birren B."/>
        </authorList>
    </citation>
    <scope>NUCLEOTIDE SEQUENCE [LARGE SCALE GENOMIC DNA]</scope>
    <source>
        <strain evidence="4 5">CBS 40295</strain>
    </source>
</reference>
<proteinExistence type="predicted"/>
<dbReference type="Proteomes" id="UP000054302">
    <property type="component" value="Unassembled WGS sequence"/>
</dbReference>
<evidence type="ECO:0000259" key="3">
    <source>
        <dbReference type="PROSITE" id="PS00036"/>
    </source>
</evidence>
<dbReference type="SUPFAM" id="SSF57959">
    <property type="entry name" value="Leucine zipper domain"/>
    <property type="match status" value="1"/>
</dbReference>
<organism evidence="4 5">
    <name type="scientific">Exophiala mesophila</name>
    <name type="common">Black yeast-like fungus</name>
    <dbReference type="NCBI Taxonomy" id="212818"/>
    <lineage>
        <taxon>Eukaryota</taxon>
        <taxon>Fungi</taxon>
        <taxon>Dikarya</taxon>
        <taxon>Ascomycota</taxon>
        <taxon>Pezizomycotina</taxon>
        <taxon>Eurotiomycetes</taxon>
        <taxon>Chaetothyriomycetidae</taxon>
        <taxon>Chaetothyriales</taxon>
        <taxon>Herpotrichiellaceae</taxon>
        <taxon>Exophiala</taxon>
    </lineage>
</organism>
<gene>
    <name evidence="4" type="ORF">PV10_04013</name>
</gene>
<dbReference type="VEuPathDB" id="FungiDB:PV10_04013"/>
<dbReference type="RefSeq" id="XP_016224316.1">
    <property type="nucleotide sequence ID" value="XM_016368528.1"/>
</dbReference>
<dbReference type="AlphaFoldDB" id="A0A0D1ZDG2"/>
<dbReference type="InterPro" id="IPR004827">
    <property type="entry name" value="bZIP"/>
</dbReference>
<evidence type="ECO:0000256" key="2">
    <source>
        <dbReference type="SAM" id="MobiDB-lite"/>
    </source>
</evidence>
<feature type="region of interest" description="Disordered" evidence="2">
    <location>
        <begin position="71"/>
        <end position="99"/>
    </location>
</feature>
<dbReference type="InterPro" id="IPR046347">
    <property type="entry name" value="bZIP_sf"/>
</dbReference>